<keyword evidence="9" id="KW-0406">Ion transport</keyword>
<dbReference type="Gene3D" id="1.20.120.350">
    <property type="entry name" value="Voltage-gated potassium channels. Chain C"/>
    <property type="match status" value="1"/>
</dbReference>
<dbReference type="InterPro" id="IPR028325">
    <property type="entry name" value="VG_K_chnl"/>
</dbReference>
<evidence type="ECO:0000313" key="16">
    <source>
        <dbReference type="Proteomes" id="UP000534294"/>
    </source>
</evidence>
<evidence type="ECO:0000256" key="11">
    <source>
        <dbReference type="ARBA" id="ARBA00023303"/>
    </source>
</evidence>
<accession>A0A7W7YM47</accession>
<dbReference type="RefSeq" id="WP_184209825.1">
    <property type="nucleotide sequence ID" value="NZ_JACHIF010000006.1"/>
</dbReference>
<feature type="transmembrane region" description="Helical" evidence="13">
    <location>
        <begin position="12"/>
        <end position="30"/>
    </location>
</feature>
<dbReference type="InterPro" id="IPR027359">
    <property type="entry name" value="Volt_channel_dom_sf"/>
</dbReference>
<name>A0A7W7YM47_9BACT</name>
<evidence type="ECO:0000256" key="13">
    <source>
        <dbReference type="SAM" id="Phobius"/>
    </source>
</evidence>
<feature type="transmembrane region" description="Helical" evidence="13">
    <location>
        <begin position="120"/>
        <end position="143"/>
    </location>
</feature>
<feature type="transmembrane region" description="Helical" evidence="13">
    <location>
        <begin position="42"/>
        <end position="60"/>
    </location>
</feature>
<comment type="subcellular location">
    <subcellularLocation>
        <location evidence="1">Membrane</location>
        <topology evidence="1">Multi-pass membrane protein</topology>
    </subcellularLocation>
</comment>
<evidence type="ECO:0000256" key="10">
    <source>
        <dbReference type="ARBA" id="ARBA00023136"/>
    </source>
</evidence>
<keyword evidence="11 15" id="KW-0407">Ion channel</keyword>
<dbReference type="SUPFAM" id="SSF81324">
    <property type="entry name" value="Voltage-gated potassium channels"/>
    <property type="match status" value="1"/>
</dbReference>
<feature type="transmembrane region" description="Helical" evidence="13">
    <location>
        <begin position="182"/>
        <end position="203"/>
    </location>
</feature>
<comment type="caution">
    <text evidence="15">The sequence shown here is derived from an EMBL/GenBank/DDBJ whole genome shotgun (WGS) entry which is preliminary data.</text>
</comment>
<dbReference type="Pfam" id="PF00520">
    <property type="entry name" value="Ion_trans"/>
    <property type="match status" value="1"/>
</dbReference>
<dbReference type="GO" id="GO:0008076">
    <property type="term" value="C:voltage-gated potassium channel complex"/>
    <property type="evidence" value="ECO:0007669"/>
    <property type="project" value="InterPro"/>
</dbReference>
<keyword evidence="7" id="KW-0630">Potassium</keyword>
<dbReference type="EMBL" id="JACHIF010000006">
    <property type="protein sequence ID" value="MBB5038741.1"/>
    <property type="molecule type" value="Genomic_DNA"/>
</dbReference>
<sequence length="245" mass="28322">MNTLRLRFLDALVLLLSIYVIVALLLDLTVPLEQNVRELMCYVDWFVCSIFFLDFCLRFRRAESKLAFMRWGWLDLLSCIPADIFTIGRAVRIVQIVRILRAFRSARAIMAYLHQHRARSMAATTILMAVVLLLFSIISILVFENVPESNIKSPMDAFWWGITTMTTVGYGDRFPVTPEGRLVAMILMVTGVGLFGVLTGLFARFFVEPDLKKDDTEIKELITEVRRLRERLESIEKRPDDTHRN</sequence>
<gene>
    <name evidence="15" type="ORF">HNQ64_003006</name>
</gene>
<protein>
    <submittedName>
        <fullName evidence="15">Voltage-gated potassium channel</fullName>
    </submittedName>
</protein>
<keyword evidence="5" id="KW-0631">Potassium channel</keyword>
<evidence type="ECO:0000256" key="4">
    <source>
        <dbReference type="ARBA" id="ARBA00022692"/>
    </source>
</evidence>
<dbReference type="Proteomes" id="UP000534294">
    <property type="component" value="Unassembled WGS sequence"/>
</dbReference>
<keyword evidence="16" id="KW-1185">Reference proteome</keyword>
<evidence type="ECO:0000256" key="5">
    <source>
        <dbReference type="ARBA" id="ARBA00022826"/>
    </source>
</evidence>
<proteinExistence type="predicted"/>
<keyword evidence="3" id="KW-0633">Potassium transport</keyword>
<evidence type="ECO:0000256" key="9">
    <source>
        <dbReference type="ARBA" id="ARBA00023065"/>
    </source>
</evidence>
<dbReference type="AlphaFoldDB" id="A0A7W7YM47"/>
<evidence type="ECO:0000256" key="12">
    <source>
        <dbReference type="SAM" id="Coils"/>
    </source>
</evidence>
<dbReference type="GO" id="GO:0005249">
    <property type="term" value="F:voltage-gated potassium channel activity"/>
    <property type="evidence" value="ECO:0007669"/>
    <property type="project" value="InterPro"/>
</dbReference>
<evidence type="ECO:0000313" key="15">
    <source>
        <dbReference type="EMBL" id="MBB5038741.1"/>
    </source>
</evidence>
<evidence type="ECO:0000256" key="8">
    <source>
        <dbReference type="ARBA" id="ARBA00022989"/>
    </source>
</evidence>
<dbReference type="InterPro" id="IPR005821">
    <property type="entry name" value="Ion_trans_dom"/>
</dbReference>
<dbReference type="PRINTS" id="PR00169">
    <property type="entry name" value="KCHANNEL"/>
</dbReference>
<evidence type="ECO:0000256" key="2">
    <source>
        <dbReference type="ARBA" id="ARBA00022448"/>
    </source>
</evidence>
<dbReference type="PANTHER" id="PTHR11537">
    <property type="entry name" value="VOLTAGE-GATED POTASSIUM CHANNEL"/>
    <property type="match status" value="1"/>
</dbReference>
<evidence type="ECO:0000256" key="1">
    <source>
        <dbReference type="ARBA" id="ARBA00004141"/>
    </source>
</evidence>
<feature type="domain" description="Ion transport" evidence="14">
    <location>
        <begin position="7"/>
        <end position="204"/>
    </location>
</feature>
<keyword evidence="6" id="KW-0851">Voltage-gated channel</keyword>
<keyword evidence="4 13" id="KW-0812">Transmembrane</keyword>
<dbReference type="GO" id="GO:0001508">
    <property type="term" value="P:action potential"/>
    <property type="evidence" value="ECO:0007669"/>
    <property type="project" value="TreeGrafter"/>
</dbReference>
<keyword evidence="8 13" id="KW-1133">Transmembrane helix</keyword>
<organism evidence="15 16">
    <name type="scientific">Prosthecobacter dejongeii</name>
    <dbReference type="NCBI Taxonomy" id="48465"/>
    <lineage>
        <taxon>Bacteria</taxon>
        <taxon>Pseudomonadati</taxon>
        <taxon>Verrucomicrobiota</taxon>
        <taxon>Verrucomicrobiia</taxon>
        <taxon>Verrucomicrobiales</taxon>
        <taxon>Verrucomicrobiaceae</taxon>
        <taxon>Prosthecobacter</taxon>
    </lineage>
</organism>
<dbReference type="Gene3D" id="1.10.287.70">
    <property type="match status" value="1"/>
</dbReference>
<evidence type="ECO:0000256" key="7">
    <source>
        <dbReference type="ARBA" id="ARBA00022958"/>
    </source>
</evidence>
<evidence type="ECO:0000259" key="14">
    <source>
        <dbReference type="Pfam" id="PF00520"/>
    </source>
</evidence>
<dbReference type="PANTHER" id="PTHR11537:SF254">
    <property type="entry name" value="POTASSIUM VOLTAGE-GATED CHANNEL PROTEIN SHAB"/>
    <property type="match status" value="1"/>
</dbReference>
<reference evidence="15 16" key="1">
    <citation type="submission" date="2020-08" db="EMBL/GenBank/DDBJ databases">
        <title>Genomic Encyclopedia of Type Strains, Phase IV (KMG-IV): sequencing the most valuable type-strain genomes for metagenomic binning, comparative biology and taxonomic classification.</title>
        <authorList>
            <person name="Goeker M."/>
        </authorList>
    </citation>
    <scope>NUCLEOTIDE SEQUENCE [LARGE SCALE GENOMIC DNA]</scope>
    <source>
        <strain evidence="15 16">DSM 12251</strain>
    </source>
</reference>
<evidence type="ECO:0000256" key="3">
    <source>
        <dbReference type="ARBA" id="ARBA00022538"/>
    </source>
</evidence>
<keyword evidence="10 13" id="KW-0472">Membrane</keyword>
<keyword evidence="12" id="KW-0175">Coiled coil</keyword>
<evidence type="ECO:0000256" key="6">
    <source>
        <dbReference type="ARBA" id="ARBA00022882"/>
    </source>
</evidence>
<keyword evidence="2" id="KW-0813">Transport</keyword>
<feature type="coiled-coil region" evidence="12">
    <location>
        <begin position="211"/>
        <end position="238"/>
    </location>
</feature>